<feature type="region of interest" description="Disordered" evidence="4">
    <location>
        <begin position="231"/>
        <end position="278"/>
    </location>
</feature>
<evidence type="ECO:0000256" key="3">
    <source>
        <dbReference type="RuleBase" id="RU004560"/>
    </source>
</evidence>
<organism evidence="6 7">
    <name type="scientific">Lobosporangium transversale</name>
    <dbReference type="NCBI Taxonomy" id="64571"/>
    <lineage>
        <taxon>Eukaryota</taxon>
        <taxon>Fungi</taxon>
        <taxon>Fungi incertae sedis</taxon>
        <taxon>Mucoromycota</taxon>
        <taxon>Mortierellomycotina</taxon>
        <taxon>Mortierellomycetes</taxon>
        <taxon>Mortierellales</taxon>
        <taxon>Mortierellaceae</taxon>
        <taxon>Lobosporangium</taxon>
    </lineage>
</organism>
<evidence type="ECO:0000313" key="7">
    <source>
        <dbReference type="Proteomes" id="UP000193648"/>
    </source>
</evidence>
<evidence type="ECO:0000259" key="5">
    <source>
        <dbReference type="PROSITE" id="PS51719"/>
    </source>
</evidence>
<dbReference type="PIRSF" id="PIRSF006698">
    <property type="entry name" value="Septin"/>
    <property type="match status" value="1"/>
</dbReference>
<feature type="region of interest" description="Disordered" evidence="4">
    <location>
        <begin position="31"/>
        <end position="62"/>
    </location>
</feature>
<dbReference type="InterPro" id="IPR030379">
    <property type="entry name" value="G_SEPTIN_dom"/>
</dbReference>
<evidence type="ECO:0000256" key="4">
    <source>
        <dbReference type="SAM" id="MobiDB-lite"/>
    </source>
</evidence>
<dbReference type="GO" id="GO:0005525">
    <property type="term" value="F:GTP binding"/>
    <property type="evidence" value="ECO:0007669"/>
    <property type="project" value="UniProtKB-KW"/>
</dbReference>
<evidence type="ECO:0000313" key="6">
    <source>
        <dbReference type="EMBL" id="ORZ28714.1"/>
    </source>
</evidence>
<protein>
    <submittedName>
        <fullName evidence="6">Septin-domain-containing protein</fullName>
    </submittedName>
</protein>
<dbReference type="Pfam" id="PF00735">
    <property type="entry name" value="Septin"/>
    <property type="match status" value="2"/>
</dbReference>
<evidence type="ECO:0000256" key="1">
    <source>
        <dbReference type="ARBA" id="ARBA00022741"/>
    </source>
</evidence>
<keyword evidence="2 3" id="KW-0342">GTP-binding</keyword>
<dbReference type="PANTHER" id="PTHR18884">
    <property type="entry name" value="SEPTIN"/>
    <property type="match status" value="1"/>
</dbReference>
<dbReference type="AlphaFoldDB" id="A0A1Y2H3V6"/>
<evidence type="ECO:0000256" key="2">
    <source>
        <dbReference type="ARBA" id="ARBA00023134"/>
    </source>
</evidence>
<dbReference type="GO" id="GO:0005938">
    <property type="term" value="C:cell cortex"/>
    <property type="evidence" value="ECO:0007669"/>
    <property type="project" value="UniProtKB-ARBA"/>
</dbReference>
<comment type="similarity">
    <text evidence="3">Belongs to the TRAFAC class TrmE-Era-EngA-EngB-Septin-like GTPase superfamily. Septin GTPase family.</text>
</comment>
<feature type="compositionally biased region" description="Low complexity" evidence="4">
    <location>
        <begin position="379"/>
        <end position="394"/>
    </location>
</feature>
<dbReference type="PROSITE" id="PS51719">
    <property type="entry name" value="G_SEPTIN"/>
    <property type="match status" value="1"/>
</dbReference>
<feature type="region of interest" description="Disordered" evidence="4">
    <location>
        <begin position="373"/>
        <end position="436"/>
    </location>
</feature>
<dbReference type="GO" id="GO:0032156">
    <property type="term" value="C:septin cytoskeleton"/>
    <property type="evidence" value="ECO:0007669"/>
    <property type="project" value="UniProtKB-ARBA"/>
</dbReference>
<feature type="compositionally biased region" description="Polar residues" evidence="4">
    <location>
        <begin position="425"/>
        <end position="436"/>
    </location>
</feature>
<sequence>MVAGYSGLGKTSFIRTLCGTFKLRASATGGLKNKASSPNLPDDIAADKKPTSPTSPTSPIAIKPHTTKESVAYATGQLERTLNSFEALFEIDEGNEKINLTLVDTPGFVGSDEVIDSHCDEILRYLEYQFDLTLAEERKVRRNPKAIDNQIHACLYFIDHSSPRLGLSDADVRILKRLGTRVNLIPVIARADTLTRAYCKRLKQAILKDAAHHQIQFFQFLSPKLAKRLQQQYGEQNDGKKKRASRQGPGDDEEAAEHGLANDEEDEEEEDDYDEDDWDSEFLEEKAHLQSLVPFTVIAQEEDGVDIRDENGNHIQGREFPWGILNCLDSNHCDLASLRSALLSSHRQELKEITYGYFYEKYRTEKLLARTKSQQFAMQQQQQHQQPHYQQQPHQPYPPQQQHLRNGSAGIPPARIQTKGPIMNGGSSNATGTWEE</sequence>
<keyword evidence="1 3" id="KW-0547">Nucleotide-binding</keyword>
<dbReference type="STRING" id="64571.A0A1Y2H3V6"/>
<accession>A0A1Y2H3V6</accession>
<comment type="caution">
    <text evidence="6">The sequence shown here is derived from an EMBL/GenBank/DDBJ whole genome shotgun (WGS) entry which is preliminary data.</text>
</comment>
<proteinExistence type="inferred from homology"/>
<gene>
    <name evidence="6" type="ORF">BCR41DRAFT_366451</name>
</gene>
<dbReference type="InterPro" id="IPR027417">
    <property type="entry name" value="P-loop_NTPase"/>
</dbReference>
<dbReference type="InParanoid" id="A0A1Y2H3V6"/>
<feature type="domain" description="Septin-type G" evidence="5">
    <location>
        <begin position="1"/>
        <end position="369"/>
    </location>
</feature>
<dbReference type="RefSeq" id="XP_021886387.1">
    <property type="nucleotide sequence ID" value="XM_022026218.1"/>
</dbReference>
<name>A0A1Y2H3V6_9FUNG</name>
<reference evidence="6 7" key="1">
    <citation type="submission" date="2016-07" db="EMBL/GenBank/DDBJ databases">
        <title>Pervasive Adenine N6-methylation of Active Genes in Fungi.</title>
        <authorList>
            <consortium name="DOE Joint Genome Institute"/>
            <person name="Mondo S.J."/>
            <person name="Dannebaum R.O."/>
            <person name="Kuo R.C."/>
            <person name="Labutti K."/>
            <person name="Haridas S."/>
            <person name="Kuo A."/>
            <person name="Salamov A."/>
            <person name="Ahrendt S.R."/>
            <person name="Lipzen A."/>
            <person name="Sullivan W."/>
            <person name="Andreopoulos W.B."/>
            <person name="Clum A."/>
            <person name="Lindquist E."/>
            <person name="Daum C."/>
            <person name="Ramamoorthy G.K."/>
            <person name="Gryganskyi A."/>
            <person name="Culley D."/>
            <person name="Magnuson J.K."/>
            <person name="James T.Y."/>
            <person name="O'Malley M.A."/>
            <person name="Stajich J.E."/>
            <person name="Spatafora J.W."/>
            <person name="Visel A."/>
            <person name="Grigoriev I.V."/>
        </authorList>
    </citation>
    <scope>NUCLEOTIDE SEQUENCE [LARGE SCALE GENOMIC DNA]</scope>
    <source>
        <strain evidence="6 7">NRRL 3116</strain>
    </source>
</reference>
<dbReference type="GeneID" id="33568061"/>
<dbReference type="Proteomes" id="UP000193648">
    <property type="component" value="Unassembled WGS sequence"/>
</dbReference>
<dbReference type="EMBL" id="MCFF01000001">
    <property type="protein sequence ID" value="ORZ28714.1"/>
    <property type="molecule type" value="Genomic_DNA"/>
</dbReference>
<dbReference type="Gene3D" id="3.40.50.300">
    <property type="entry name" value="P-loop containing nucleotide triphosphate hydrolases"/>
    <property type="match status" value="1"/>
</dbReference>
<dbReference type="SUPFAM" id="SSF52540">
    <property type="entry name" value="P-loop containing nucleoside triphosphate hydrolases"/>
    <property type="match status" value="1"/>
</dbReference>
<keyword evidence="7" id="KW-1185">Reference proteome</keyword>
<dbReference type="InterPro" id="IPR016491">
    <property type="entry name" value="Septin"/>
</dbReference>
<feature type="compositionally biased region" description="Acidic residues" evidence="4">
    <location>
        <begin position="262"/>
        <end position="278"/>
    </location>
</feature>
<dbReference type="OrthoDB" id="416553at2759"/>